<protein>
    <submittedName>
        <fullName evidence="3">Alkaline shock response membrane anchor protein AmaP</fullName>
    </submittedName>
</protein>
<gene>
    <name evidence="2" type="primary">amaP</name>
    <name evidence="3" type="ORF">CD158_04115</name>
    <name evidence="2" type="ORF">QYH67_07900</name>
</gene>
<feature type="transmembrane region" description="Helical" evidence="1">
    <location>
        <begin position="7"/>
        <end position="25"/>
    </location>
</feature>
<dbReference type="NCBIfam" id="NF033218">
    <property type="entry name" value="anchor_AmaP"/>
    <property type="match status" value="1"/>
</dbReference>
<proteinExistence type="predicted"/>
<dbReference type="RefSeq" id="WP_059107600.1">
    <property type="nucleotide sequence ID" value="NZ_AP024589.1"/>
</dbReference>
<comment type="caution">
    <text evidence="3">The sequence shown here is derived from an EMBL/GenBank/DDBJ whole genome shotgun (WGS) entry which is preliminary data.</text>
</comment>
<reference evidence="2" key="2">
    <citation type="submission" date="2023-07" db="EMBL/GenBank/DDBJ databases">
        <title>Evaluation of the beneficial properties of pineapple isolates.</title>
        <authorList>
            <person name="Adefiranye O."/>
        </authorList>
    </citation>
    <scope>NUCLEOTIDE SEQUENCE</scope>
    <source>
        <strain evidence="2">PAPLE_T1</strain>
    </source>
</reference>
<dbReference type="Proteomes" id="UP001171687">
    <property type="component" value="Unassembled WGS sequence"/>
</dbReference>
<feature type="transmembrane region" description="Helical" evidence="1">
    <location>
        <begin position="45"/>
        <end position="66"/>
    </location>
</feature>
<organism evidence="3 4">
    <name type="scientific">Staphylococcus auricularis</name>
    <dbReference type="NCBI Taxonomy" id="29379"/>
    <lineage>
        <taxon>Bacteria</taxon>
        <taxon>Bacillati</taxon>
        <taxon>Bacillota</taxon>
        <taxon>Bacilli</taxon>
        <taxon>Bacillales</taxon>
        <taxon>Staphylococcaceae</taxon>
        <taxon>Staphylococcus</taxon>
    </lineage>
</organism>
<name>A0AAP8PQQ4_9STAP</name>
<evidence type="ECO:0000313" key="2">
    <source>
        <dbReference type="EMBL" id="MDN4533484.1"/>
    </source>
</evidence>
<keyword evidence="1" id="KW-0472">Membrane</keyword>
<keyword evidence="1" id="KW-1133">Transmembrane helix</keyword>
<evidence type="ECO:0000313" key="3">
    <source>
        <dbReference type="EMBL" id="PNZ67958.1"/>
    </source>
</evidence>
<evidence type="ECO:0000313" key="4">
    <source>
        <dbReference type="Proteomes" id="UP000242470"/>
    </source>
</evidence>
<sequence length="178" mass="20593">MKRLKNLILGLLIVAIVGFLLFMYIDDSRISQYQDYFLQFNWFEPLLIGLSILLILIGIILVLSLFKPTYRKPGLYKDFDDGHIYVSRKAVEKAAYDTVAKYDNIRQPNVVAKLYNKKKNSSISLKVDFFVPGDVQIKSLTEQIRNDVKQNVEYFAEIPVKKLEVNVRDQKASGQRVL</sequence>
<dbReference type="Proteomes" id="UP000242470">
    <property type="component" value="Unassembled WGS sequence"/>
</dbReference>
<keyword evidence="1" id="KW-0812">Transmembrane</keyword>
<dbReference type="EMBL" id="PPQW01000021">
    <property type="protein sequence ID" value="PNZ67958.1"/>
    <property type="molecule type" value="Genomic_DNA"/>
</dbReference>
<evidence type="ECO:0000256" key="1">
    <source>
        <dbReference type="SAM" id="Phobius"/>
    </source>
</evidence>
<reference evidence="3 4" key="1">
    <citation type="submission" date="2017-08" db="EMBL/GenBank/DDBJ databases">
        <title>Draft genome sequences of 64 type strains of genus Staph aureus.</title>
        <authorList>
            <person name="Cole K."/>
            <person name="Golubchik T."/>
            <person name="Russell J."/>
            <person name="Foster D."/>
            <person name="Llewelyn M."/>
            <person name="Wilson D."/>
            <person name="Crook D."/>
            <person name="Paul J."/>
        </authorList>
    </citation>
    <scope>NUCLEOTIDE SEQUENCE [LARGE SCALE GENOMIC DNA]</scope>
    <source>
        <strain evidence="3 4">NCTC 12101</strain>
    </source>
</reference>
<dbReference type="AlphaFoldDB" id="A0AAP8PQQ4"/>
<dbReference type="GeneID" id="64981606"/>
<dbReference type="EMBL" id="JAUHQC010000011">
    <property type="protein sequence ID" value="MDN4533484.1"/>
    <property type="molecule type" value="Genomic_DNA"/>
</dbReference>
<accession>A0AAP8PQQ4</accession>